<dbReference type="PROSITE" id="PS00086">
    <property type="entry name" value="CYTOCHROME_P450"/>
    <property type="match status" value="1"/>
</dbReference>
<dbReference type="PANTHER" id="PTHR46300:SF8">
    <property type="entry name" value="CYTOCHROME P450 2E1"/>
    <property type="match status" value="1"/>
</dbReference>
<dbReference type="AlphaFoldDB" id="A0A438NE95"/>
<feature type="transmembrane region" description="Helical" evidence="7">
    <location>
        <begin position="20"/>
        <end position="39"/>
    </location>
</feature>
<keyword evidence="2 5" id="KW-0479">Metal-binding</keyword>
<dbReference type="PRINTS" id="PR00463">
    <property type="entry name" value="EP450I"/>
</dbReference>
<keyword evidence="5 6" id="KW-0349">Heme</keyword>
<gene>
    <name evidence="8" type="ORF">B0A52_01877</name>
</gene>
<accession>A0A438NE95</accession>
<keyword evidence="4 5" id="KW-0408">Iron</keyword>
<evidence type="ECO:0000313" key="9">
    <source>
        <dbReference type="Proteomes" id="UP000288859"/>
    </source>
</evidence>
<comment type="similarity">
    <text evidence="1 6">Belongs to the cytochrome P450 family.</text>
</comment>
<dbReference type="Pfam" id="PF00067">
    <property type="entry name" value="p450"/>
    <property type="match status" value="1"/>
</dbReference>
<name>A0A438NE95_EXOME</name>
<evidence type="ECO:0000256" key="7">
    <source>
        <dbReference type="SAM" id="Phobius"/>
    </source>
</evidence>
<dbReference type="Proteomes" id="UP000288859">
    <property type="component" value="Unassembled WGS sequence"/>
</dbReference>
<dbReference type="GO" id="GO:0004497">
    <property type="term" value="F:monooxygenase activity"/>
    <property type="evidence" value="ECO:0007669"/>
    <property type="project" value="UniProtKB-KW"/>
</dbReference>
<sequence>MAVITSSNTLNSLAEQFPVTKGLVLLGTISIVLLLVQFVRSSSAIPKGTSLPPGPKGYPIVGNLPDIPAKHSWLQFKKWGDEYGPLYQLRLGGSTHVVISSEKIANDLLRERGNNYSSREQSVMAAELLSDNLRPLLLPYNDRWRRGRKVMHRLTMPVAAASYEPAQSLESKRLLFNLLQDPTRYQEAFEQYSGGLMFRIGYGKPIITGNELQLRRVLAVTHNLERIASPGAYLVDIIPILKYLPSFMAPFKREAARLHAEELGLFKELIQDVRNSMDHNEEILPSFAQTYLEEREKAQLTDDEGAYVIGTLFEAGSGTTAAAMMSFCLAMTLFPEAQRPMWEEVDRVCGDRMPEFDDIPDLPTVRATVKEVLRWRPVTAGGVPHLLTCDDVYQGFFLRKGTIVHANQWAIHREPALYPDPERFNPDRWLRPEYPTYKEPLSKFPSLQNYSSFGFGRRICPGMNIAERSLFILTARIAWAFQFSRKLDANGNQIHVPDYDYVVGFNTWPNKFPFELNPRSEKRKQIVVDAWKEAEDSDRLRRQVG</sequence>
<keyword evidence="7" id="KW-1133">Transmembrane helix</keyword>
<dbReference type="SUPFAM" id="SSF48264">
    <property type="entry name" value="Cytochrome P450"/>
    <property type="match status" value="1"/>
</dbReference>
<evidence type="ECO:0000256" key="1">
    <source>
        <dbReference type="ARBA" id="ARBA00010617"/>
    </source>
</evidence>
<keyword evidence="3 6" id="KW-0560">Oxidoreductase</keyword>
<evidence type="ECO:0000256" key="6">
    <source>
        <dbReference type="RuleBase" id="RU000461"/>
    </source>
</evidence>
<dbReference type="InterPro" id="IPR017972">
    <property type="entry name" value="Cyt_P450_CS"/>
</dbReference>
<organism evidence="8 9">
    <name type="scientific">Exophiala mesophila</name>
    <name type="common">Black yeast-like fungus</name>
    <dbReference type="NCBI Taxonomy" id="212818"/>
    <lineage>
        <taxon>Eukaryota</taxon>
        <taxon>Fungi</taxon>
        <taxon>Dikarya</taxon>
        <taxon>Ascomycota</taxon>
        <taxon>Pezizomycotina</taxon>
        <taxon>Eurotiomycetes</taxon>
        <taxon>Chaetothyriomycetidae</taxon>
        <taxon>Chaetothyriales</taxon>
        <taxon>Herpotrichiellaceae</taxon>
        <taxon>Exophiala</taxon>
    </lineage>
</organism>
<proteinExistence type="inferred from homology"/>
<dbReference type="InterPro" id="IPR001128">
    <property type="entry name" value="Cyt_P450"/>
</dbReference>
<evidence type="ECO:0000256" key="3">
    <source>
        <dbReference type="ARBA" id="ARBA00023002"/>
    </source>
</evidence>
<dbReference type="Gene3D" id="1.10.630.10">
    <property type="entry name" value="Cytochrome P450"/>
    <property type="match status" value="1"/>
</dbReference>
<dbReference type="PANTHER" id="PTHR46300">
    <property type="entry name" value="P450, PUTATIVE (EUROFUNG)-RELATED-RELATED"/>
    <property type="match status" value="1"/>
</dbReference>
<comment type="cofactor">
    <cofactor evidence="5">
        <name>heme</name>
        <dbReference type="ChEBI" id="CHEBI:30413"/>
    </cofactor>
</comment>
<dbReference type="GO" id="GO:0020037">
    <property type="term" value="F:heme binding"/>
    <property type="evidence" value="ECO:0007669"/>
    <property type="project" value="InterPro"/>
</dbReference>
<dbReference type="VEuPathDB" id="FungiDB:PV10_04049"/>
<dbReference type="EMBL" id="NAJM01000005">
    <property type="protein sequence ID" value="RVX74046.1"/>
    <property type="molecule type" value="Genomic_DNA"/>
</dbReference>
<keyword evidence="6" id="KW-0503">Monooxygenase</keyword>
<protein>
    <recommendedName>
        <fullName evidence="10">Cytochrome P450</fullName>
    </recommendedName>
</protein>
<feature type="binding site" description="axial binding residue" evidence="5">
    <location>
        <position position="460"/>
    </location>
    <ligand>
        <name>heme</name>
        <dbReference type="ChEBI" id="CHEBI:30413"/>
    </ligand>
    <ligandPart>
        <name>Fe</name>
        <dbReference type="ChEBI" id="CHEBI:18248"/>
    </ligandPart>
</feature>
<dbReference type="GO" id="GO:0005506">
    <property type="term" value="F:iron ion binding"/>
    <property type="evidence" value="ECO:0007669"/>
    <property type="project" value="InterPro"/>
</dbReference>
<evidence type="ECO:0008006" key="10">
    <source>
        <dbReference type="Google" id="ProtNLM"/>
    </source>
</evidence>
<dbReference type="InterPro" id="IPR036396">
    <property type="entry name" value="Cyt_P450_sf"/>
</dbReference>
<evidence type="ECO:0000313" key="8">
    <source>
        <dbReference type="EMBL" id="RVX74046.1"/>
    </source>
</evidence>
<evidence type="ECO:0000256" key="5">
    <source>
        <dbReference type="PIRSR" id="PIRSR602401-1"/>
    </source>
</evidence>
<keyword evidence="7" id="KW-0472">Membrane</keyword>
<dbReference type="PRINTS" id="PR00385">
    <property type="entry name" value="P450"/>
</dbReference>
<dbReference type="GO" id="GO:0016705">
    <property type="term" value="F:oxidoreductase activity, acting on paired donors, with incorporation or reduction of molecular oxygen"/>
    <property type="evidence" value="ECO:0007669"/>
    <property type="project" value="InterPro"/>
</dbReference>
<evidence type="ECO:0000256" key="4">
    <source>
        <dbReference type="ARBA" id="ARBA00023004"/>
    </source>
</evidence>
<evidence type="ECO:0000256" key="2">
    <source>
        <dbReference type="ARBA" id="ARBA00022723"/>
    </source>
</evidence>
<dbReference type="InterPro" id="IPR050364">
    <property type="entry name" value="Cytochrome_P450_fung"/>
</dbReference>
<dbReference type="OrthoDB" id="1103324at2759"/>
<dbReference type="InterPro" id="IPR002401">
    <property type="entry name" value="Cyt_P450_E_grp-I"/>
</dbReference>
<dbReference type="CDD" id="cd11065">
    <property type="entry name" value="CYP64-like"/>
    <property type="match status" value="1"/>
</dbReference>
<keyword evidence="7" id="KW-0812">Transmembrane</keyword>
<comment type="caution">
    <text evidence="8">The sequence shown here is derived from an EMBL/GenBank/DDBJ whole genome shotgun (WGS) entry which is preliminary data.</text>
</comment>
<reference evidence="8 9" key="1">
    <citation type="submission" date="2017-03" db="EMBL/GenBank/DDBJ databases">
        <title>Genomes of endolithic fungi from Antarctica.</title>
        <authorList>
            <person name="Coleine C."/>
            <person name="Masonjones S."/>
            <person name="Stajich J.E."/>
        </authorList>
    </citation>
    <scope>NUCLEOTIDE SEQUENCE [LARGE SCALE GENOMIC DNA]</scope>
    <source>
        <strain evidence="8 9">CCFEE 6314</strain>
    </source>
</reference>